<evidence type="ECO:0000313" key="2">
    <source>
        <dbReference type="Proteomes" id="UP001222325"/>
    </source>
</evidence>
<accession>A0AAD6XRD4</accession>
<dbReference type="EMBL" id="JARJCN010000046">
    <property type="protein sequence ID" value="KAJ7082276.1"/>
    <property type="molecule type" value="Genomic_DNA"/>
</dbReference>
<sequence>MSILAQYLGVPPALRHPGCLIVTLSLLTFPSEIKSHQLFSRSGRRSRGITSPDQWRQPFRLDNDYQVALRVIQLSPSIEKFTREHASIVWFKRAQSDLEDTDTLHLLHILRKSQVGVVQPDDLSADIVFVHVAALVEIHKLPFLVEHRLRPDVPFCLYGMHETVARARWGFREIYLLGVVTFTPQALLRDTWSVLKTIRLIHDHPLWTCYLIPQIVGLAASLSKPTGGEDHRGSAWAALQSIFAAAVDGTVSIMCAPVDDSCKGTQQWIRDYAYGPQTAWEVEKYCNSTFERAYSSLPTNTWDSIAQDDILEDMERMQRQPAIIDTYRRFVVLDSSLDRGRKTEHGIEWDAINRFDFHDDFVNSQEVTKAEFACM</sequence>
<keyword evidence="2" id="KW-1185">Reference proteome</keyword>
<proteinExistence type="predicted"/>
<name>A0AAD6XRD4_9AGAR</name>
<gene>
    <name evidence="1" type="ORF">B0H15DRAFT_952659</name>
</gene>
<comment type="caution">
    <text evidence="1">The sequence shown here is derived from an EMBL/GenBank/DDBJ whole genome shotgun (WGS) entry which is preliminary data.</text>
</comment>
<dbReference type="AlphaFoldDB" id="A0AAD6XRD4"/>
<evidence type="ECO:0000313" key="1">
    <source>
        <dbReference type="EMBL" id="KAJ7082276.1"/>
    </source>
</evidence>
<reference evidence="1" key="1">
    <citation type="submission" date="2023-03" db="EMBL/GenBank/DDBJ databases">
        <title>Massive genome expansion in bonnet fungi (Mycena s.s.) driven by repeated elements and novel gene families across ecological guilds.</title>
        <authorList>
            <consortium name="Lawrence Berkeley National Laboratory"/>
            <person name="Harder C.B."/>
            <person name="Miyauchi S."/>
            <person name="Viragh M."/>
            <person name="Kuo A."/>
            <person name="Thoen E."/>
            <person name="Andreopoulos B."/>
            <person name="Lu D."/>
            <person name="Skrede I."/>
            <person name="Drula E."/>
            <person name="Henrissat B."/>
            <person name="Morin E."/>
            <person name="Kohler A."/>
            <person name="Barry K."/>
            <person name="LaButti K."/>
            <person name="Morin E."/>
            <person name="Salamov A."/>
            <person name="Lipzen A."/>
            <person name="Mereny Z."/>
            <person name="Hegedus B."/>
            <person name="Baldrian P."/>
            <person name="Stursova M."/>
            <person name="Weitz H."/>
            <person name="Taylor A."/>
            <person name="Grigoriev I.V."/>
            <person name="Nagy L.G."/>
            <person name="Martin F."/>
            <person name="Kauserud H."/>
        </authorList>
    </citation>
    <scope>NUCLEOTIDE SEQUENCE</scope>
    <source>
        <strain evidence="1">CBHHK173m</strain>
    </source>
</reference>
<organism evidence="1 2">
    <name type="scientific">Mycena belliarum</name>
    <dbReference type="NCBI Taxonomy" id="1033014"/>
    <lineage>
        <taxon>Eukaryota</taxon>
        <taxon>Fungi</taxon>
        <taxon>Dikarya</taxon>
        <taxon>Basidiomycota</taxon>
        <taxon>Agaricomycotina</taxon>
        <taxon>Agaricomycetes</taxon>
        <taxon>Agaricomycetidae</taxon>
        <taxon>Agaricales</taxon>
        <taxon>Marasmiineae</taxon>
        <taxon>Mycenaceae</taxon>
        <taxon>Mycena</taxon>
    </lineage>
</organism>
<protein>
    <submittedName>
        <fullName evidence="1">Uncharacterized protein</fullName>
    </submittedName>
</protein>
<dbReference type="Proteomes" id="UP001222325">
    <property type="component" value="Unassembled WGS sequence"/>
</dbReference>